<name>A0A6C0BY35_9ZZZZ</name>
<reference evidence="2" key="1">
    <citation type="journal article" date="2020" name="Nature">
        <title>Giant virus diversity and host interactions through global metagenomics.</title>
        <authorList>
            <person name="Schulz F."/>
            <person name="Roux S."/>
            <person name="Paez-Espino D."/>
            <person name="Jungbluth S."/>
            <person name="Walsh D.A."/>
            <person name="Denef V.J."/>
            <person name="McMahon K.D."/>
            <person name="Konstantinidis K.T."/>
            <person name="Eloe-Fadrosh E.A."/>
            <person name="Kyrpides N.C."/>
            <person name="Woyke T."/>
        </authorList>
    </citation>
    <scope>NUCLEOTIDE SEQUENCE</scope>
    <source>
        <strain evidence="2">GVMAG-M-3300020166-18</strain>
    </source>
</reference>
<protein>
    <submittedName>
        <fullName evidence="2">Uncharacterized protein</fullName>
    </submittedName>
</protein>
<feature type="compositionally biased region" description="Basic residues" evidence="1">
    <location>
        <begin position="202"/>
        <end position="254"/>
    </location>
</feature>
<feature type="region of interest" description="Disordered" evidence="1">
    <location>
        <begin position="182"/>
        <end position="254"/>
    </location>
</feature>
<dbReference type="EMBL" id="MN739271">
    <property type="protein sequence ID" value="QHS96318.1"/>
    <property type="molecule type" value="Genomic_DNA"/>
</dbReference>
<accession>A0A6C0BY35</accession>
<sequence length="254" mass="28319">MKKIGKNFLRAVRSAKPGDVEIVNATTAPMEQPVVRVGSRINGVLQQTKEEKKEQEALNRHTAQILAMSEDEARLTGKNMPIGVPQPFPTADPYFNPAPTKPHRPNQPPLAARRVARVASGKLPVAPALPPPSLSPPDEVASQHHTNALAVDEEALGLANAKLDSWKDQSWKIDGETRRIQREMDLRRSMDVGGGSGDGSRKPKKKPTRKHVKKHVKKPTKKHVKKPTQKHVKKHVKKPTQKHVKKPKRKTRRN</sequence>
<evidence type="ECO:0000256" key="1">
    <source>
        <dbReference type="SAM" id="MobiDB-lite"/>
    </source>
</evidence>
<feature type="region of interest" description="Disordered" evidence="1">
    <location>
        <begin position="124"/>
        <end position="143"/>
    </location>
</feature>
<proteinExistence type="predicted"/>
<organism evidence="2">
    <name type="scientific">viral metagenome</name>
    <dbReference type="NCBI Taxonomy" id="1070528"/>
    <lineage>
        <taxon>unclassified sequences</taxon>
        <taxon>metagenomes</taxon>
        <taxon>organismal metagenomes</taxon>
    </lineage>
</organism>
<dbReference type="AlphaFoldDB" id="A0A6C0BY35"/>
<evidence type="ECO:0000313" key="2">
    <source>
        <dbReference type="EMBL" id="QHS96318.1"/>
    </source>
</evidence>